<dbReference type="RefSeq" id="WP_083031354.1">
    <property type="nucleotide sequence ID" value="NZ_AP022618.1"/>
</dbReference>
<dbReference type="SUPFAM" id="SSF54373">
    <property type="entry name" value="FAD-linked reductases, C-terminal domain"/>
    <property type="match status" value="1"/>
</dbReference>
<dbReference type="AlphaFoldDB" id="A0A1X0DC46"/>
<gene>
    <name evidence="8" type="ORF">BST26_12485</name>
</gene>
<dbReference type="InterPro" id="IPR036188">
    <property type="entry name" value="FAD/NAD-bd_sf"/>
</dbReference>
<dbReference type="InterPro" id="IPR007867">
    <property type="entry name" value="GMC_OxRtase_C"/>
</dbReference>
<dbReference type="PANTHER" id="PTHR11552:SF147">
    <property type="entry name" value="CHOLINE DEHYDROGENASE, MITOCHONDRIAL"/>
    <property type="match status" value="1"/>
</dbReference>
<evidence type="ECO:0000256" key="2">
    <source>
        <dbReference type="ARBA" id="ARBA00010790"/>
    </source>
</evidence>
<dbReference type="SUPFAM" id="SSF51905">
    <property type="entry name" value="FAD/NAD(P)-binding domain"/>
    <property type="match status" value="1"/>
</dbReference>
<dbReference type="EMBL" id="MVHS01000027">
    <property type="protein sequence ID" value="ORA69937.1"/>
    <property type="molecule type" value="Genomic_DNA"/>
</dbReference>
<dbReference type="PANTHER" id="PTHR11552">
    <property type="entry name" value="GLUCOSE-METHANOL-CHOLINE GMC OXIDOREDUCTASE"/>
    <property type="match status" value="1"/>
</dbReference>
<dbReference type="InterPro" id="IPR023978">
    <property type="entry name" value="GMC_oxidoreductase_bact"/>
</dbReference>
<organism evidence="8 9">
    <name type="scientific">Mycolicibacterium insubricum</name>
    <dbReference type="NCBI Taxonomy" id="444597"/>
    <lineage>
        <taxon>Bacteria</taxon>
        <taxon>Bacillati</taxon>
        <taxon>Actinomycetota</taxon>
        <taxon>Actinomycetes</taxon>
        <taxon>Mycobacteriales</taxon>
        <taxon>Mycobacteriaceae</taxon>
        <taxon>Mycolicibacterium</taxon>
    </lineage>
</organism>
<dbReference type="STRING" id="444597.BST26_12485"/>
<dbReference type="GO" id="GO:0016614">
    <property type="term" value="F:oxidoreductase activity, acting on CH-OH group of donors"/>
    <property type="evidence" value="ECO:0007669"/>
    <property type="project" value="InterPro"/>
</dbReference>
<evidence type="ECO:0000256" key="1">
    <source>
        <dbReference type="ARBA" id="ARBA00001974"/>
    </source>
</evidence>
<dbReference type="Proteomes" id="UP000192801">
    <property type="component" value="Unassembled WGS sequence"/>
</dbReference>
<dbReference type="Pfam" id="PF05199">
    <property type="entry name" value="GMC_oxred_C"/>
    <property type="match status" value="1"/>
</dbReference>
<accession>A0A1X0DC46</accession>
<evidence type="ECO:0000256" key="5">
    <source>
        <dbReference type="PIRSR" id="PIRSR000137-2"/>
    </source>
</evidence>
<dbReference type="Pfam" id="PF00732">
    <property type="entry name" value="GMC_oxred_N"/>
    <property type="match status" value="1"/>
</dbReference>
<reference evidence="8 9" key="1">
    <citation type="submission" date="2016-12" db="EMBL/GenBank/DDBJ databases">
        <title>The new phylogeny of genus Mycobacterium.</title>
        <authorList>
            <person name="Tortoli E."/>
            <person name="Trovato A."/>
            <person name="Cirillo D.M."/>
        </authorList>
    </citation>
    <scope>NUCLEOTIDE SEQUENCE [LARGE SCALE GENOMIC DNA]</scope>
    <source>
        <strain evidence="8 9">DSM 45130</strain>
    </source>
</reference>
<feature type="binding site" evidence="5">
    <location>
        <position position="449"/>
    </location>
    <ligand>
        <name>FAD</name>
        <dbReference type="ChEBI" id="CHEBI:57692"/>
    </ligand>
</feature>
<dbReference type="NCBIfam" id="TIGR03970">
    <property type="entry name" value="Rv0697"/>
    <property type="match status" value="1"/>
</dbReference>
<dbReference type="InterPro" id="IPR012132">
    <property type="entry name" value="GMC_OxRdtase"/>
</dbReference>
<dbReference type="InterPro" id="IPR000172">
    <property type="entry name" value="GMC_OxRdtase_N"/>
</dbReference>
<evidence type="ECO:0000259" key="7">
    <source>
        <dbReference type="Pfam" id="PF05199"/>
    </source>
</evidence>
<evidence type="ECO:0000313" key="9">
    <source>
        <dbReference type="Proteomes" id="UP000192801"/>
    </source>
</evidence>
<feature type="binding site" evidence="5">
    <location>
        <position position="88"/>
    </location>
    <ligand>
        <name>FAD</name>
        <dbReference type="ChEBI" id="CHEBI:57692"/>
    </ligand>
</feature>
<comment type="similarity">
    <text evidence="2">Belongs to the GMC oxidoreductase family.</text>
</comment>
<sequence length="476" mass="49606">MIATVRSDVLIVGAGSAGSVLAERLSRDPQRRVTVLETGPDTGDATIAGLIGDGLRLPLGPDSPVVARYPTLLTDDPIRSVDLVRGAVTGGSGAVNGGYFCRPPSGDFADWALPGWSWPEVLPHFRAIETDLDFAGPLHGDDGPIPVRRAADPGDISAQFAEAATRAGIVWLDDLNGDHPRLPDGIGAVPSNTIDGRRLGPGETFLARARTRPNLLVYNEIQVTRIEFAGSRATGVIGRGPDGPVRFGAEAVVLCAGAIGTAKLLMLSGIGDPAHLAGLGIETRVSAPVGSACCDHPEWVLPTVWTSGSRGPVLEVVFSLAAGIEIRPYTTGFGAMTGNRQEDDPVCIAVSLMTPAARGTVRLRSVDPAAAPDIRQHYDTEPADARKLAHGVAVVREILSGTGSIDGPYWSTSQHLCGTAPMGTDGDPRAVLDPQCRVRGVDGLWVIDGSALPAAPGRGPHAVTVMLAHRAAEFVH</sequence>
<dbReference type="OrthoDB" id="9785276at2"/>
<evidence type="ECO:0000313" key="8">
    <source>
        <dbReference type="EMBL" id="ORA69937.1"/>
    </source>
</evidence>
<feature type="domain" description="Glucose-methanol-choline oxidoreductase N-terminal" evidence="6">
    <location>
        <begin position="8"/>
        <end position="298"/>
    </location>
</feature>
<protein>
    <submittedName>
        <fullName evidence="8">Mycofactocin system GMC family oxidoreductase MftG</fullName>
    </submittedName>
</protein>
<comment type="cofactor">
    <cofactor evidence="1 5">
        <name>FAD</name>
        <dbReference type="ChEBI" id="CHEBI:57692"/>
    </cofactor>
</comment>
<evidence type="ECO:0000256" key="3">
    <source>
        <dbReference type="ARBA" id="ARBA00022630"/>
    </source>
</evidence>
<evidence type="ECO:0000256" key="4">
    <source>
        <dbReference type="ARBA" id="ARBA00022827"/>
    </source>
</evidence>
<evidence type="ECO:0000259" key="6">
    <source>
        <dbReference type="Pfam" id="PF00732"/>
    </source>
</evidence>
<feature type="binding site" evidence="5">
    <location>
        <position position="223"/>
    </location>
    <ligand>
        <name>FAD</name>
        <dbReference type="ChEBI" id="CHEBI:57692"/>
    </ligand>
</feature>
<dbReference type="Gene3D" id="3.50.50.60">
    <property type="entry name" value="FAD/NAD(P)-binding domain"/>
    <property type="match status" value="2"/>
</dbReference>
<keyword evidence="4 5" id="KW-0274">FAD</keyword>
<proteinExistence type="inferred from homology"/>
<dbReference type="Gene3D" id="3.30.410.40">
    <property type="match status" value="1"/>
</dbReference>
<name>A0A1X0DC46_9MYCO</name>
<dbReference type="PIRSF" id="PIRSF000137">
    <property type="entry name" value="Alcohol_oxidase"/>
    <property type="match status" value="1"/>
</dbReference>
<dbReference type="GO" id="GO:0050660">
    <property type="term" value="F:flavin adenine dinucleotide binding"/>
    <property type="evidence" value="ECO:0007669"/>
    <property type="project" value="InterPro"/>
</dbReference>
<keyword evidence="3" id="KW-0285">Flavoprotein</keyword>
<comment type="caution">
    <text evidence="8">The sequence shown here is derived from an EMBL/GenBank/DDBJ whole genome shotgun (WGS) entry which is preliminary data.</text>
</comment>
<feature type="domain" description="Glucose-methanol-choline oxidoreductase C-terminal" evidence="7">
    <location>
        <begin position="355"/>
        <end position="468"/>
    </location>
</feature>
<keyword evidence="9" id="KW-1185">Reference proteome</keyword>